<proteinExistence type="predicted"/>
<evidence type="ECO:0000313" key="2">
    <source>
        <dbReference type="WBParaSite" id="maker-E.canG7_contigs_7183-snap-gene-0.0-mRNA-1"/>
    </source>
</evidence>
<keyword evidence="1" id="KW-1185">Reference proteome</keyword>
<reference evidence="2" key="1">
    <citation type="submission" date="2022-11" db="UniProtKB">
        <authorList>
            <consortium name="WormBaseParasite"/>
        </authorList>
    </citation>
    <scope>IDENTIFICATION</scope>
</reference>
<protein>
    <submittedName>
        <fullName evidence="2">Uncharacterized protein</fullName>
    </submittedName>
</protein>
<name>A0A915EVK5_9CEST</name>
<dbReference type="WBParaSite" id="maker-E.canG7_contigs_7183-snap-gene-0.0-mRNA-1">
    <property type="protein sequence ID" value="maker-E.canG7_contigs_7183-snap-gene-0.0-mRNA-1"/>
    <property type="gene ID" value="EcG7_10019"/>
</dbReference>
<sequence>MCDGRRRDKNVTTKGNTKHNRNVEVEDLEIIREVWQIVYGLRIINRHGLELDTFGFVDKRPDSSYTLPSLICHLAQDALDRSTPYNTATNVQ</sequence>
<dbReference type="Proteomes" id="UP000887562">
    <property type="component" value="Unplaced"/>
</dbReference>
<accession>A0A915EVK5</accession>
<organism evidence="1 2">
    <name type="scientific">Echinococcus canadensis</name>
    <dbReference type="NCBI Taxonomy" id="519352"/>
    <lineage>
        <taxon>Eukaryota</taxon>
        <taxon>Metazoa</taxon>
        <taxon>Spiralia</taxon>
        <taxon>Lophotrochozoa</taxon>
        <taxon>Platyhelminthes</taxon>
        <taxon>Cestoda</taxon>
        <taxon>Eucestoda</taxon>
        <taxon>Cyclophyllidea</taxon>
        <taxon>Taeniidae</taxon>
        <taxon>Echinococcus</taxon>
        <taxon>Echinococcus canadensis group</taxon>
    </lineage>
</organism>
<evidence type="ECO:0000313" key="1">
    <source>
        <dbReference type="Proteomes" id="UP000887562"/>
    </source>
</evidence>
<dbReference type="AlphaFoldDB" id="A0A915EVK5"/>